<protein>
    <recommendedName>
        <fullName evidence="2">USP domain-containing protein</fullName>
    </recommendedName>
</protein>
<dbReference type="GO" id="GO:0016579">
    <property type="term" value="P:protein deubiquitination"/>
    <property type="evidence" value="ECO:0007669"/>
    <property type="project" value="InterPro"/>
</dbReference>
<dbReference type="InterPro" id="IPR001394">
    <property type="entry name" value="Peptidase_C19_UCH"/>
</dbReference>
<feature type="domain" description="USP" evidence="2">
    <location>
        <begin position="474"/>
        <end position="1251"/>
    </location>
</feature>
<evidence type="ECO:0000313" key="4">
    <source>
        <dbReference type="Proteomes" id="UP001165085"/>
    </source>
</evidence>
<dbReference type="SUPFAM" id="SSF54001">
    <property type="entry name" value="Cysteine proteinases"/>
    <property type="match status" value="1"/>
</dbReference>
<dbReference type="PROSITE" id="PS00973">
    <property type="entry name" value="USP_2"/>
    <property type="match status" value="1"/>
</dbReference>
<reference evidence="4" key="1">
    <citation type="journal article" date="2023" name="Commun. Biol.">
        <title>Genome analysis of Parmales, the sister group of diatoms, reveals the evolutionary specialization of diatoms from phago-mixotrophs to photoautotrophs.</title>
        <authorList>
            <person name="Ban H."/>
            <person name="Sato S."/>
            <person name="Yoshikawa S."/>
            <person name="Yamada K."/>
            <person name="Nakamura Y."/>
            <person name="Ichinomiya M."/>
            <person name="Sato N."/>
            <person name="Blanc-Mathieu R."/>
            <person name="Endo H."/>
            <person name="Kuwata A."/>
            <person name="Ogata H."/>
        </authorList>
    </citation>
    <scope>NUCLEOTIDE SEQUENCE [LARGE SCALE GENOMIC DNA]</scope>
    <source>
        <strain evidence="4">NIES 3701</strain>
    </source>
</reference>
<feature type="compositionally biased region" description="Low complexity" evidence="1">
    <location>
        <begin position="23"/>
        <end position="63"/>
    </location>
</feature>
<accession>A0A9W7A9N9</accession>
<dbReference type="Proteomes" id="UP001165085">
    <property type="component" value="Unassembled WGS sequence"/>
</dbReference>
<evidence type="ECO:0000313" key="3">
    <source>
        <dbReference type="EMBL" id="GMH64404.1"/>
    </source>
</evidence>
<dbReference type="PROSITE" id="PS50235">
    <property type="entry name" value="USP_3"/>
    <property type="match status" value="1"/>
</dbReference>
<feature type="region of interest" description="Disordered" evidence="1">
    <location>
        <begin position="1"/>
        <end position="71"/>
    </location>
</feature>
<dbReference type="OrthoDB" id="292964at2759"/>
<dbReference type="InterPro" id="IPR038765">
    <property type="entry name" value="Papain-like_cys_pep_sf"/>
</dbReference>
<dbReference type="InterPro" id="IPR018200">
    <property type="entry name" value="USP_CS"/>
</dbReference>
<comment type="caution">
    <text evidence="3">The sequence shown here is derived from an EMBL/GenBank/DDBJ whole genome shotgun (WGS) entry which is preliminary data.</text>
</comment>
<evidence type="ECO:0000256" key="1">
    <source>
        <dbReference type="SAM" id="MobiDB-lite"/>
    </source>
</evidence>
<name>A0A9W7A9N9_9STRA</name>
<dbReference type="InterPro" id="IPR028889">
    <property type="entry name" value="USP"/>
</dbReference>
<dbReference type="PANTHER" id="PTHR21646">
    <property type="entry name" value="UBIQUITIN CARBOXYL-TERMINAL HYDROLASE"/>
    <property type="match status" value="1"/>
</dbReference>
<dbReference type="PROSITE" id="PS00972">
    <property type="entry name" value="USP_1"/>
    <property type="match status" value="1"/>
</dbReference>
<keyword evidence="4" id="KW-1185">Reference proteome</keyword>
<dbReference type="GO" id="GO:0004843">
    <property type="term" value="F:cysteine-type deubiquitinase activity"/>
    <property type="evidence" value="ECO:0007669"/>
    <property type="project" value="InterPro"/>
</dbReference>
<organism evidence="3 4">
    <name type="scientific">Triparma strigata</name>
    <dbReference type="NCBI Taxonomy" id="1606541"/>
    <lineage>
        <taxon>Eukaryota</taxon>
        <taxon>Sar</taxon>
        <taxon>Stramenopiles</taxon>
        <taxon>Ochrophyta</taxon>
        <taxon>Bolidophyceae</taxon>
        <taxon>Parmales</taxon>
        <taxon>Triparmaceae</taxon>
        <taxon>Triparma</taxon>
    </lineage>
</organism>
<dbReference type="AlphaFoldDB" id="A0A9W7A9N9"/>
<feature type="compositionally biased region" description="Polar residues" evidence="1">
    <location>
        <begin position="1"/>
        <end position="11"/>
    </location>
</feature>
<dbReference type="Gene3D" id="3.90.70.10">
    <property type="entry name" value="Cysteine proteinases"/>
    <property type="match status" value="2"/>
</dbReference>
<dbReference type="Pfam" id="PF00443">
    <property type="entry name" value="UCH"/>
    <property type="match status" value="1"/>
</dbReference>
<evidence type="ECO:0000259" key="2">
    <source>
        <dbReference type="PROSITE" id="PS50235"/>
    </source>
</evidence>
<dbReference type="InterPro" id="IPR050185">
    <property type="entry name" value="Ub_carboxyl-term_hydrolase"/>
</dbReference>
<gene>
    <name evidence="3" type="ORF">TrST_g2491</name>
</gene>
<proteinExistence type="predicted"/>
<dbReference type="EMBL" id="BRXY01000094">
    <property type="protein sequence ID" value="GMH64404.1"/>
    <property type="molecule type" value="Genomic_DNA"/>
</dbReference>
<sequence>MGNCSSLSHQGSLLPPPSDESPHSSSHSSSHNNNGVSPSSPNPAANPAVSSPISSPTTSSTSPQTNIASVSPSPLTYTNLTSFLTSHPPIPSSKLLTTLSQKILNHLTLPSTPPLLNLCLLLIESLAFSLPTLLIHFIAGGEITEDLLTSLTTQQPYTLSWSLKTYKKFLKNYNITFVKIPETLEDLEQVIGEKVGDVIKDETGIDTLSYIEKEINSYKTLPPSPPNSPTYLLPLSYHTNLKKYISTSLSRPGFCSVSSPPYVSVSQNEFKWVKRTFGIKPSIKEGGLKKVCFVNPVRPYRGVERYRRRCGEVSDLNNLITKYTQTFKQPWKCRVWEGQSSTTLTVLLEISGEKSTINPYTDVPFSPDSTTVALELTTTDYFRRLPPPPSPSWSPSVSDRVDVLEKSGNWYPGTILSIPSTPPDHYYVKYTVNSKNYKSYSHITNLSPTGTYWTPESYKPQRQLQSLFPPLQLSGLPNLGNTCYMAAALQCLKVCPGLSTYFLTGNWESEINKDNVLGYGGVIARAFASILKDLHSPTPSSLGSFKKSFSSQKSQFSNSSQQDSQEFLTELLDGIHEDLNLITSKPYLPPLSDSWCTSQTSIDLSTAFWTRHLLRNVSVIQSLFQSQFSQKTTCGICGYKSRCYDVYSTVPLDVQGKDAINFLTEYEGYVYSNLVAEVGDLDDVGVRVKGKVGGEVCFVETVVSEDGEYVDWVRLGGKEGVKEMWKKYEEEGWFNEYKYGKVCKVLALDCLVEKSLKIDFDEEKEREAIIEEGCPPEEVDAALDNKFDEHYVRAYIASLSEPKTVDSSNITKYISKKRWPRSASDVNSSLIGLRFQLEDRNKVLNGSVVSVDPDTPEAVIVHFDKYSRKWDRSYDIDNFEHRLISPIYTSGHEAGRGPISGKVYFEFEGALTGVCHNVEWSREWSYAKCYAEILKVVMKLEMTKEVKTVDKVVKILEESDDSYIKSILLPEEEECTPPMARGDGNLREKVNKLNKGFDFKINLVGLDDPLGTDTEPQNFDIDRRQCISNLWNPRLAVTVVLASAPEYKACKIDAKSEAEVDKIMEEEAALKEKGSTLRSSLHSFCSSKDMQFRCPKCKEEQDATQKTQLWTTPDCLILCLKRFNMGQRWKQKIGTKVDYPLTGLNVREFLDEESLQTEEECIYDLVGVVNHLGGISGGHYISYVNVRDWSGNKKDSDGGWFGKKAAADDEYSDEEDEDVDQWVEFDDERYEEIPEESVVNANAYVLFYRRRVMSKVNEAKYAI</sequence>